<dbReference type="EC" id="2.4.1.182" evidence="1"/>
<reference evidence="8" key="1">
    <citation type="submission" date="2018-05" db="EMBL/GenBank/DDBJ databases">
        <authorList>
            <person name="Lanie J.A."/>
            <person name="Ng W.-L."/>
            <person name="Kazmierczak K.M."/>
            <person name="Andrzejewski T.M."/>
            <person name="Davidsen T.M."/>
            <person name="Wayne K.J."/>
            <person name="Tettelin H."/>
            <person name="Glass J.I."/>
            <person name="Rusch D."/>
            <person name="Podicherti R."/>
            <person name="Tsui H.-C.T."/>
            <person name="Winkler M.E."/>
        </authorList>
    </citation>
    <scope>NUCLEOTIDE SEQUENCE</scope>
</reference>
<gene>
    <name evidence="8" type="ORF">METZ01_LOCUS193317</name>
</gene>
<evidence type="ECO:0000256" key="3">
    <source>
        <dbReference type="ARBA" id="ARBA00022556"/>
    </source>
</evidence>
<dbReference type="SUPFAM" id="SSF53756">
    <property type="entry name" value="UDP-Glycosyltransferase/glycogen phosphorylase"/>
    <property type="match status" value="1"/>
</dbReference>
<evidence type="ECO:0000256" key="4">
    <source>
        <dbReference type="ARBA" id="ARBA00022676"/>
    </source>
</evidence>
<dbReference type="GO" id="GO:0005543">
    <property type="term" value="F:phospholipid binding"/>
    <property type="evidence" value="ECO:0007669"/>
    <property type="project" value="TreeGrafter"/>
</dbReference>
<dbReference type="GO" id="GO:0008915">
    <property type="term" value="F:lipid-A-disaccharide synthase activity"/>
    <property type="evidence" value="ECO:0007669"/>
    <property type="project" value="UniProtKB-EC"/>
</dbReference>
<comment type="catalytic activity">
    <reaction evidence="7">
        <text>a lipid X + a UDP-2-N,3-O-bis[(3R)-3-hydroxyacyl]-alpha-D-glucosamine = a lipid A disaccharide + UDP + H(+)</text>
        <dbReference type="Rhea" id="RHEA:67828"/>
        <dbReference type="ChEBI" id="CHEBI:15378"/>
        <dbReference type="ChEBI" id="CHEBI:58223"/>
        <dbReference type="ChEBI" id="CHEBI:137748"/>
        <dbReference type="ChEBI" id="CHEBI:176338"/>
        <dbReference type="ChEBI" id="CHEBI:176343"/>
        <dbReference type="EC" id="2.4.1.182"/>
    </reaction>
</comment>
<protein>
    <recommendedName>
        <fullName evidence="1">lipid-A-disaccharide synthase</fullName>
        <ecNumber evidence="1">2.4.1.182</ecNumber>
    </recommendedName>
</protein>
<dbReference type="NCBIfam" id="TIGR00215">
    <property type="entry name" value="lpxB"/>
    <property type="match status" value="1"/>
</dbReference>
<keyword evidence="5" id="KW-0808">Transferase</keyword>
<dbReference type="AlphaFoldDB" id="A0A382DS41"/>
<dbReference type="GO" id="GO:0016020">
    <property type="term" value="C:membrane"/>
    <property type="evidence" value="ECO:0007669"/>
    <property type="project" value="GOC"/>
</dbReference>
<name>A0A382DS41_9ZZZZ</name>
<keyword evidence="3" id="KW-0441">Lipid A biosynthesis</keyword>
<evidence type="ECO:0000256" key="5">
    <source>
        <dbReference type="ARBA" id="ARBA00022679"/>
    </source>
</evidence>
<keyword evidence="2" id="KW-0444">Lipid biosynthesis</keyword>
<dbReference type="InterPro" id="IPR003835">
    <property type="entry name" value="Glyco_trans_19"/>
</dbReference>
<accession>A0A382DS41</accession>
<dbReference type="EMBL" id="UINC01040500">
    <property type="protein sequence ID" value="SVB40463.1"/>
    <property type="molecule type" value="Genomic_DNA"/>
</dbReference>
<organism evidence="8">
    <name type="scientific">marine metagenome</name>
    <dbReference type="NCBI Taxonomy" id="408172"/>
    <lineage>
        <taxon>unclassified sequences</taxon>
        <taxon>metagenomes</taxon>
        <taxon>ecological metagenomes</taxon>
    </lineage>
</organism>
<evidence type="ECO:0000256" key="7">
    <source>
        <dbReference type="ARBA" id="ARBA00048975"/>
    </source>
</evidence>
<proteinExistence type="inferred from homology"/>
<evidence type="ECO:0000313" key="8">
    <source>
        <dbReference type="EMBL" id="SVB40463.1"/>
    </source>
</evidence>
<dbReference type="HAMAP" id="MF_00392">
    <property type="entry name" value="LpxB"/>
    <property type="match status" value="1"/>
</dbReference>
<dbReference type="Pfam" id="PF02684">
    <property type="entry name" value="LpxB"/>
    <property type="match status" value="1"/>
</dbReference>
<sequence length="388" mass="42683">MTTIKTFVLVAGEASGDQLGGSLMRALKSRNPDAVFTGVGGPAMIAEGLQPWYDLERLSVNGFSEPLKRLPELISIFRGIKQRVLEQRSDCFIGIDFNFFNLLLEGSLKKAGIRTVHYVSPSVWAWRSGRIRRIKQNVDLMLTLYPFETQIYHDHGIPARFVGHPKAQQVEVGAGQANQLRERQQRGIGSEALVIAVLPGSRGSEVKLSLPDFIGAMTRLVEKRPGTLFLIPAVNTNRKRQIERILREHCGSLPVTVSEGDALDVMTAADGVLVNSGTATLEAMLLGKPMVMAYRLGWLTYQIVSRLVNIEYFALPNILAGKYLVPELLQDQANADDLVEALCEVLEPAKRAMLTREFAAIHETLVGDLVADAVAPIEALISTGDRIE</sequence>
<dbReference type="PANTHER" id="PTHR30372:SF4">
    <property type="entry name" value="LIPID-A-DISACCHARIDE SYNTHASE, MITOCHONDRIAL-RELATED"/>
    <property type="match status" value="1"/>
</dbReference>
<keyword evidence="6" id="KW-0443">Lipid metabolism</keyword>
<evidence type="ECO:0000256" key="1">
    <source>
        <dbReference type="ARBA" id="ARBA00012687"/>
    </source>
</evidence>
<keyword evidence="4" id="KW-0328">Glycosyltransferase</keyword>
<dbReference type="PANTHER" id="PTHR30372">
    <property type="entry name" value="LIPID-A-DISACCHARIDE SYNTHASE"/>
    <property type="match status" value="1"/>
</dbReference>
<dbReference type="GO" id="GO:0009245">
    <property type="term" value="P:lipid A biosynthetic process"/>
    <property type="evidence" value="ECO:0007669"/>
    <property type="project" value="UniProtKB-KW"/>
</dbReference>
<evidence type="ECO:0000256" key="6">
    <source>
        <dbReference type="ARBA" id="ARBA00023098"/>
    </source>
</evidence>
<evidence type="ECO:0000256" key="2">
    <source>
        <dbReference type="ARBA" id="ARBA00022516"/>
    </source>
</evidence>